<evidence type="ECO:0000313" key="2">
    <source>
        <dbReference type="EMBL" id="CAD7657843.1"/>
    </source>
</evidence>
<sequence>GFATWLAIGLAVVCLPYLRWKQPDLPRPIKVNLIWPIIYILASIFITVVPMLADPVGTGFGCLIILTGVPVYFLFIAWKRKPKVIQNAFDWFTLTFQKILVVVPSEKSQQI</sequence>
<dbReference type="Proteomes" id="UP000728032">
    <property type="component" value="Unassembled WGS sequence"/>
</dbReference>
<evidence type="ECO:0000256" key="1">
    <source>
        <dbReference type="SAM" id="Phobius"/>
    </source>
</evidence>
<feature type="transmembrane region" description="Helical" evidence="1">
    <location>
        <begin position="33"/>
        <end position="52"/>
    </location>
</feature>
<keyword evidence="1" id="KW-0472">Membrane</keyword>
<dbReference type="PANTHER" id="PTHR11785:SF531">
    <property type="entry name" value="LARGE NEUTRAL AMINO ACIDS TRANSPORTER SMALL SUBUNIT 1"/>
    <property type="match status" value="1"/>
</dbReference>
<dbReference type="GO" id="GO:0015179">
    <property type="term" value="F:L-amino acid transmembrane transporter activity"/>
    <property type="evidence" value="ECO:0007669"/>
    <property type="project" value="TreeGrafter"/>
</dbReference>
<dbReference type="AlphaFoldDB" id="A0A7R9MCV6"/>
<protein>
    <submittedName>
        <fullName evidence="2">Uncharacterized protein</fullName>
    </submittedName>
</protein>
<dbReference type="Gene3D" id="1.20.1740.10">
    <property type="entry name" value="Amino acid/polyamine transporter I"/>
    <property type="match status" value="1"/>
</dbReference>
<keyword evidence="1" id="KW-0812">Transmembrane</keyword>
<organism evidence="2">
    <name type="scientific">Oppiella nova</name>
    <dbReference type="NCBI Taxonomy" id="334625"/>
    <lineage>
        <taxon>Eukaryota</taxon>
        <taxon>Metazoa</taxon>
        <taxon>Ecdysozoa</taxon>
        <taxon>Arthropoda</taxon>
        <taxon>Chelicerata</taxon>
        <taxon>Arachnida</taxon>
        <taxon>Acari</taxon>
        <taxon>Acariformes</taxon>
        <taxon>Sarcoptiformes</taxon>
        <taxon>Oribatida</taxon>
        <taxon>Brachypylina</taxon>
        <taxon>Oppioidea</taxon>
        <taxon>Oppiidae</taxon>
        <taxon>Oppiella</taxon>
    </lineage>
</organism>
<reference evidence="2" key="1">
    <citation type="submission" date="2020-11" db="EMBL/GenBank/DDBJ databases">
        <authorList>
            <person name="Tran Van P."/>
        </authorList>
    </citation>
    <scope>NUCLEOTIDE SEQUENCE</scope>
</reference>
<dbReference type="EMBL" id="OC928613">
    <property type="protein sequence ID" value="CAD7657843.1"/>
    <property type="molecule type" value="Genomic_DNA"/>
</dbReference>
<dbReference type="EMBL" id="CAJPVJ010013788">
    <property type="protein sequence ID" value="CAG2175029.1"/>
    <property type="molecule type" value="Genomic_DNA"/>
</dbReference>
<feature type="transmembrane region" description="Helical" evidence="1">
    <location>
        <begin position="58"/>
        <end position="78"/>
    </location>
</feature>
<gene>
    <name evidence="2" type="ORF">ONB1V03_LOCUS14468</name>
</gene>
<feature type="non-terminal residue" evidence="2">
    <location>
        <position position="1"/>
    </location>
</feature>
<accession>A0A7R9MCV6</accession>
<keyword evidence="3" id="KW-1185">Reference proteome</keyword>
<proteinExistence type="predicted"/>
<dbReference type="OrthoDB" id="10062876at2759"/>
<dbReference type="InterPro" id="IPR050598">
    <property type="entry name" value="AminoAcid_Transporter"/>
</dbReference>
<keyword evidence="1" id="KW-1133">Transmembrane helix</keyword>
<dbReference type="PANTHER" id="PTHR11785">
    <property type="entry name" value="AMINO ACID TRANSPORTER"/>
    <property type="match status" value="1"/>
</dbReference>
<name>A0A7R9MCV6_9ACAR</name>
<evidence type="ECO:0000313" key="3">
    <source>
        <dbReference type="Proteomes" id="UP000728032"/>
    </source>
</evidence>
<feature type="transmembrane region" description="Helical" evidence="1">
    <location>
        <begin position="6"/>
        <end position="21"/>
    </location>
</feature>